<keyword evidence="1" id="KW-0175">Coiled coil</keyword>
<feature type="region of interest" description="Disordered" evidence="2">
    <location>
        <begin position="1"/>
        <end position="23"/>
    </location>
</feature>
<feature type="compositionally biased region" description="Basic and acidic residues" evidence="2">
    <location>
        <begin position="123"/>
        <end position="135"/>
    </location>
</feature>
<proteinExistence type="predicted"/>
<feature type="coiled-coil region" evidence="1">
    <location>
        <begin position="390"/>
        <end position="590"/>
    </location>
</feature>
<feature type="compositionally biased region" description="Basic and acidic residues" evidence="2">
    <location>
        <begin position="657"/>
        <end position="675"/>
    </location>
</feature>
<gene>
    <name evidence="3" type="ORF">AC579_776</name>
</gene>
<sequence>MQSSPPVRAIPPRDGDSQPHSEYSLDLNALDLDDADTDTEIPEPNVERIMSDDIEGPSDFTQNMDMWMQRGSIKKKGSLRGKNAAAHTTRDFREEAMRSRHEEYVSENDILRDFLDVPPNALHLEHDHTGSHHTPENSPPKLSVLDGTRYEEQFSSEWQTDGEASTPQPPAHKHFLQPTVEDYYTELTTAQQTPGQSRVRTYGTINSTLKQALEKEVEGQSTPGRASSPTLSPVRSPVLQRSSTQGTLQRTSTHGTHGREANRQSRMEMEQQFKQLDAKCQQLEHLNDALGHALDEERRTRKQEQLKYETSSAEAARREKDLLEMKEIANRHNEEFRREFAQLKEKFADQQTLAEMARKNATGDEQSHAVEAQALRGEIETLKLDHNLQIRSLQQDLDMANRSRSDAEESIGLLRQEYAGERGLHQEEVARLKAQNKQAQESETVIAHLERQMREARAEIARLKSNNVEAVDQLKTASEELEAAKHGRDDELDRAVVERSRAVELAAGFQRQMQELRQQMKDGKAKHDAEMARLRSSHEQNGQTSTQEIEVLRIELESKQSELNTAISERDQAQDSLQRLASEVSTLKIKLFDQESVNSTLDLRVTEAIKDREKYWREKLEDSNRERELMAKTLLHQWGKEEVGVESPQRYAYKYISRSETRSKSPNKENRDPSSPRKGSKATAA</sequence>
<evidence type="ECO:0000256" key="1">
    <source>
        <dbReference type="SAM" id="Coils"/>
    </source>
</evidence>
<keyword evidence="4" id="KW-1185">Reference proteome</keyword>
<feature type="region of interest" description="Disordered" evidence="2">
    <location>
        <begin position="656"/>
        <end position="685"/>
    </location>
</feature>
<name>A0A139IHM2_9PEZI</name>
<evidence type="ECO:0000256" key="2">
    <source>
        <dbReference type="SAM" id="MobiDB-lite"/>
    </source>
</evidence>
<evidence type="ECO:0000313" key="3">
    <source>
        <dbReference type="EMBL" id="KXT14105.1"/>
    </source>
</evidence>
<dbReference type="OrthoDB" id="3911405at2759"/>
<feature type="region of interest" description="Disordered" evidence="2">
    <location>
        <begin position="214"/>
        <end position="273"/>
    </location>
</feature>
<feature type="region of interest" description="Disordered" evidence="2">
    <location>
        <begin position="72"/>
        <end position="100"/>
    </location>
</feature>
<accession>A0A139IHM2</accession>
<reference evidence="3 4" key="1">
    <citation type="submission" date="2015-07" db="EMBL/GenBank/DDBJ databases">
        <title>Comparative genomics of the Sigatoka disease complex on banana suggests a link between parallel evolutionary changes in Pseudocercospora fijiensis and Pseudocercospora eumusae and increased virulence on the banana host.</title>
        <authorList>
            <person name="Chang T.-C."/>
            <person name="Salvucci A."/>
            <person name="Crous P.W."/>
            <person name="Stergiopoulos I."/>
        </authorList>
    </citation>
    <scope>NUCLEOTIDE SEQUENCE [LARGE SCALE GENOMIC DNA]</scope>
    <source>
        <strain evidence="3 4">CBS 116634</strain>
    </source>
</reference>
<feature type="compositionally biased region" description="Polar residues" evidence="2">
    <location>
        <begin position="153"/>
        <end position="166"/>
    </location>
</feature>
<protein>
    <submittedName>
        <fullName evidence="3">Uncharacterized protein</fullName>
    </submittedName>
</protein>
<feature type="compositionally biased region" description="Polar residues" evidence="2">
    <location>
        <begin position="219"/>
        <end position="255"/>
    </location>
</feature>
<comment type="caution">
    <text evidence="3">The sequence shown here is derived from an EMBL/GenBank/DDBJ whole genome shotgun (WGS) entry which is preliminary data.</text>
</comment>
<dbReference type="AlphaFoldDB" id="A0A139IHM2"/>
<feature type="compositionally biased region" description="Basic and acidic residues" evidence="2">
    <location>
        <begin position="257"/>
        <end position="271"/>
    </location>
</feature>
<feature type="compositionally biased region" description="Basic and acidic residues" evidence="2">
    <location>
        <begin position="88"/>
        <end position="100"/>
    </location>
</feature>
<dbReference type="EMBL" id="LFZO01000094">
    <property type="protein sequence ID" value="KXT14105.1"/>
    <property type="molecule type" value="Genomic_DNA"/>
</dbReference>
<dbReference type="Proteomes" id="UP000073492">
    <property type="component" value="Unassembled WGS sequence"/>
</dbReference>
<feature type="coiled-coil region" evidence="1">
    <location>
        <begin position="326"/>
        <end position="353"/>
    </location>
</feature>
<evidence type="ECO:0000313" key="4">
    <source>
        <dbReference type="Proteomes" id="UP000073492"/>
    </source>
</evidence>
<organism evidence="3 4">
    <name type="scientific">Pseudocercospora musae</name>
    <dbReference type="NCBI Taxonomy" id="113226"/>
    <lineage>
        <taxon>Eukaryota</taxon>
        <taxon>Fungi</taxon>
        <taxon>Dikarya</taxon>
        <taxon>Ascomycota</taxon>
        <taxon>Pezizomycotina</taxon>
        <taxon>Dothideomycetes</taxon>
        <taxon>Dothideomycetidae</taxon>
        <taxon>Mycosphaerellales</taxon>
        <taxon>Mycosphaerellaceae</taxon>
        <taxon>Pseudocercospora</taxon>
    </lineage>
</organism>
<feature type="region of interest" description="Disordered" evidence="2">
    <location>
        <begin position="121"/>
        <end position="179"/>
    </location>
</feature>